<protein>
    <recommendedName>
        <fullName evidence="2">histidine kinase</fullName>
        <ecNumber evidence="2">2.7.13.3</ecNumber>
    </recommendedName>
</protein>
<dbReference type="InterPro" id="IPR003594">
    <property type="entry name" value="HATPase_dom"/>
</dbReference>
<dbReference type="SMART" id="SM00421">
    <property type="entry name" value="HTH_LUXR"/>
    <property type="match status" value="1"/>
</dbReference>
<dbReference type="InterPro" id="IPR005467">
    <property type="entry name" value="His_kinase_dom"/>
</dbReference>
<keyword evidence="4" id="KW-0418">Kinase</keyword>
<organism evidence="8 9">
    <name type="scientific">Mycolicibacterium goodii</name>
    <name type="common">Mycobacterium goodii</name>
    <dbReference type="NCBI Taxonomy" id="134601"/>
    <lineage>
        <taxon>Bacteria</taxon>
        <taxon>Bacillati</taxon>
        <taxon>Actinomycetota</taxon>
        <taxon>Actinomycetes</taxon>
        <taxon>Mycobacteriales</taxon>
        <taxon>Mycobacteriaceae</taxon>
        <taxon>Mycolicibacterium</taxon>
    </lineage>
</organism>
<dbReference type="SMART" id="SM00065">
    <property type="entry name" value="GAF"/>
    <property type="match status" value="1"/>
</dbReference>
<dbReference type="PROSITE" id="PS50109">
    <property type="entry name" value="HIS_KIN"/>
    <property type="match status" value="1"/>
</dbReference>
<dbReference type="Pfam" id="PF00196">
    <property type="entry name" value="GerE"/>
    <property type="match status" value="1"/>
</dbReference>
<dbReference type="PROSITE" id="PS50043">
    <property type="entry name" value="HTH_LUXR_2"/>
    <property type="match status" value="1"/>
</dbReference>
<dbReference type="SUPFAM" id="SSF46894">
    <property type="entry name" value="C-terminal effector domain of the bipartite response regulators"/>
    <property type="match status" value="1"/>
</dbReference>
<dbReference type="InterPro" id="IPR050482">
    <property type="entry name" value="Sensor_HK_TwoCompSys"/>
</dbReference>
<dbReference type="SUPFAM" id="SSF55874">
    <property type="entry name" value="ATPase domain of HSP90 chaperone/DNA topoisomerase II/histidine kinase"/>
    <property type="match status" value="1"/>
</dbReference>
<evidence type="ECO:0000256" key="3">
    <source>
        <dbReference type="ARBA" id="ARBA00022679"/>
    </source>
</evidence>
<dbReference type="Gene3D" id="3.30.565.10">
    <property type="entry name" value="Histidine kinase-like ATPase, C-terminal domain"/>
    <property type="match status" value="1"/>
</dbReference>
<accession>A0ABS6I0H1</accession>
<dbReference type="Proteomes" id="UP000696413">
    <property type="component" value="Unassembled WGS sequence"/>
</dbReference>
<dbReference type="EMBL" id="JAHBOM010000052">
    <property type="protein sequence ID" value="MBU8827695.1"/>
    <property type="molecule type" value="Genomic_DNA"/>
</dbReference>
<dbReference type="InterPro" id="IPR036890">
    <property type="entry name" value="HATPase_C_sf"/>
</dbReference>
<dbReference type="CDD" id="cd06170">
    <property type="entry name" value="LuxR_C_like"/>
    <property type="match status" value="1"/>
</dbReference>
<dbReference type="SUPFAM" id="SSF55781">
    <property type="entry name" value="GAF domain-like"/>
    <property type="match status" value="1"/>
</dbReference>
<dbReference type="PANTHER" id="PTHR24421:SF10">
    <property type="entry name" value="NITRATE_NITRITE SENSOR PROTEIN NARQ"/>
    <property type="match status" value="1"/>
</dbReference>
<name>A0ABS6I0H1_MYCGD</name>
<dbReference type="Pfam" id="PF13185">
    <property type="entry name" value="GAF_2"/>
    <property type="match status" value="1"/>
</dbReference>
<evidence type="ECO:0000256" key="4">
    <source>
        <dbReference type="ARBA" id="ARBA00022777"/>
    </source>
</evidence>
<evidence type="ECO:0000256" key="1">
    <source>
        <dbReference type="ARBA" id="ARBA00000085"/>
    </source>
</evidence>
<dbReference type="Gene3D" id="3.30.450.40">
    <property type="match status" value="1"/>
</dbReference>
<evidence type="ECO:0000259" key="6">
    <source>
        <dbReference type="PROSITE" id="PS50043"/>
    </source>
</evidence>
<evidence type="ECO:0000256" key="2">
    <source>
        <dbReference type="ARBA" id="ARBA00012438"/>
    </source>
</evidence>
<evidence type="ECO:0000313" key="8">
    <source>
        <dbReference type="EMBL" id="MBU8827695.1"/>
    </source>
</evidence>
<keyword evidence="5" id="KW-0902">Two-component regulatory system</keyword>
<dbReference type="PROSITE" id="PS00622">
    <property type="entry name" value="HTH_LUXR_1"/>
    <property type="match status" value="1"/>
</dbReference>
<evidence type="ECO:0000256" key="5">
    <source>
        <dbReference type="ARBA" id="ARBA00023012"/>
    </source>
</evidence>
<dbReference type="Gene3D" id="3.40.50.2300">
    <property type="match status" value="1"/>
</dbReference>
<feature type="domain" description="Histidine kinase" evidence="7">
    <location>
        <begin position="289"/>
        <end position="376"/>
    </location>
</feature>
<comment type="catalytic activity">
    <reaction evidence="1">
        <text>ATP + protein L-histidine = ADP + protein N-phospho-L-histidine.</text>
        <dbReference type="EC" id="2.7.13.3"/>
    </reaction>
</comment>
<gene>
    <name evidence="8" type="ORF">KL859_33115</name>
</gene>
<proteinExistence type="predicted"/>
<dbReference type="RefSeq" id="WP_214396307.1">
    <property type="nucleotide sequence ID" value="NZ_JAHBOL010000065.1"/>
</dbReference>
<dbReference type="InterPro" id="IPR016032">
    <property type="entry name" value="Sig_transdc_resp-reg_C-effctor"/>
</dbReference>
<keyword evidence="9" id="KW-1185">Reference proteome</keyword>
<dbReference type="EC" id="2.7.13.3" evidence="2"/>
<dbReference type="PRINTS" id="PR00038">
    <property type="entry name" value="HTHLUXR"/>
</dbReference>
<keyword evidence="3" id="KW-0808">Transferase</keyword>
<dbReference type="InterPro" id="IPR029016">
    <property type="entry name" value="GAF-like_dom_sf"/>
</dbReference>
<comment type="caution">
    <text evidence="8">The sequence shown here is derived from an EMBL/GenBank/DDBJ whole genome shotgun (WGS) entry which is preliminary data.</text>
</comment>
<evidence type="ECO:0000259" key="7">
    <source>
        <dbReference type="PROSITE" id="PS50109"/>
    </source>
</evidence>
<dbReference type="CDD" id="cd16917">
    <property type="entry name" value="HATPase_UhpB-NarQ-NarX-like"/>
    <property type="match status" value="1"/>
</dbReference>
<evidence type="ECO:0000313" key="9">
    <source>
        <dbReference type="Proteomes" id="UP000696413"/>
    </source>
</evidence>
<dbReference type="Pfam" id="PF02518">
    <property type="entry name" value="HATPase_c"/>
    <property type="match status" value="1"/>
</dbReference>
<dbReference type="InterPro" id="IPR000792">
    <property type="entry name" value="Tscrpt_reg_LuxR_C"/>
</dbReference>
<dbReference type="PANTHER" id="PTHR24421">
    <property type="entry name" value="NITRATE/NITRITE SENSOR PROTEIN NARX-RELATED"/>
    <property type="match status" value="1"/>
</dbReference>
<sequence length="582" mass="62536">MTTDQGESPPAPAMTSDEATVLSAIVGDIGQDIAPAAALESILARCIRLMGCDAGSVSSVDETAGTYRKEVDIGVRCLSGQVFPINEGMTGEIIRRRSAVWFDRYDEVPGGHLDTSNRNAFGATIGAPLEWRGRVIGACVVFSRDSRRRFGPDDAQLLGMYARHAAAALANATMHEAIETYTQKKAAGAERARVLGEVEVVLQQARTDTLGRIDADGQDPLRKTVQDGFDKAMSAVRELACPGGEDRDLEAQLRVELATLESIRSIRTQLVVTGNPFALSSVVVDGAMRVLSEILDNVMRHAAARTVRVLVAYEHAVLRLIVQDDGQGFATEQLAVTAGPGQARIVNWVRELGGDVAFESEPNWGTSVRLRFPQRLSHGSSALRIPVVVAAPKQIVTAGLARLLAWEEPLLAVVGECRTIDDVISQVHRSRPAVTVVSHDDPLQLVEWVRRAADLHAEGAVVAVCPDGNYDLVSEVVLAGAAGCFVDTADGATAASVVVAVANGMTVLPDYTPRPRNGVYEELTSREREVRHLVERGMGNKAIADELFISVKTVEKHVGAILRKTGLRSRNEVVARTRAAAR</sequence>
<reference evidence="8 9" key="1">
    <citation type="submission" date="2021-05" db="EMBL/GenBank/DDBJ databases">
        <title>Draft Genome Sequences of Clinical Respiratory Isolates of Mycobacterium goodii Recovered in Ireland.</title>
        <authorList>
            <person name="Flanagan P.R."/>
            <person name="Mok S."/>
            <person name="Roycroft E."/>
            <person name="Rogers T.R."/>
            <person name="Fitzgibbon M."/>
        </authorList>
    </citation>
    <scope>NUCLEOTIDE SEQUENCE [LARGE SCALE GENOMIC DNA]</scope>
    <source>
        <strain evidence="8 9">14IE55</strain>
    </source>
</reference>
<feature type="domain" description="HTH luxR-type" evidence="6">
    <location>
        <begin position="516"/>
        <end position="581"/>
    </location>
</feature>
<dbReference type="InterPro" id="IPR003018">
    <property type="entry name" value="GAF"/>
</dbReference>